<dbReference type="GeneID" id="77263187"/>
<dbReference type="Proteomes" id="UP000254232">
    <property type="component" value="Unassembled WGS sequence"/>
</dbReference>
<accession>A0A377H538</accession>
<name>A0A377H538_9PAST</name>
<evidence type="ECO:0000256" key="1">
    <source>
        <dbReference type="SAM" id="SignalP"/>
    </source>
</evidence>
<evidence type="ECO:0000313" key="3">
    <source>
        <dbReference type="Proteomes" id="UP000254232"/>
    </source>
</evidence>
<proteinExistence type="predicted"/>
<gene>
    <name evidence="2" type="ORF">NCTC11413_00682</name>
</gene>
<dbReference type="EMBL" id="UGGZ01000001">
    <property type="protein sequence ID" value="STO37569.1"/>
    <property type="molecule type" value="Genomic_DNA"/>
</dbReference>
<reference evidence="2 3" key="1">
    <citation type="submission" date="2018-06" db="EMBL/GenBank/DDBJ databases">
        <authorList>
            <consortium name="Pathogen Informatics"/>
            <person name="Doyle S."/>
        </authorList>
    </citation>
    <scope>NUCLEOTIDE SEQUENCE [LARGE SCALE GENOMIC DNA]</scope>
    <source>
        <strain evidence="2 3">NCTC11413</strain>
    </source>
</reference>
<feature type="signal peptide" evidence="1">
    <location>
        <begin position="1"/>
        <end position="20"/>
    </location>
</feature>
<dbReference type="AlphaFoldDB" id="A0A377H538"/>
<keyword evidence="1" id="KW-0732">Signal</keyword>
<dbReference type="RefSeq" id="WP_018346266.1">
    <property type="nucleotide sequence ID" value="NZ_UGGZ01000001.1"/>
</dbReference>
<organism evidence="2 3">
    <name type="scientific">Gallibacterium anatis</name>
    <dbReference type="NCBI Taxonomy" id="750"/>
    <lineage>
        <taxon>Bacteria</taxon>
        <taxon>Pseudomonadati</taxon>
        <taxon>Pseudomonadota</taxon>
        <taxon>Gammaproteobacteria</taxon>
        <taxon>Pasteurellales</taxon>
        <taxon>Pasteurellaceae</taxon>
        <taxon>Gallibacterium</taxon>
    </lineage>
</organism>
<protein>
    <submittedName>
        <fullName evidence="2">Uncharacterized protein</fullName>
    </submittedName>
</protein>
<sequence length="221" mass="25469">MLKRLIPLCVITLISNNAFSDENLFFCETENGKKIYLSKDNEFFTYKAINAKTGEKELIFKNRISDVREITPEDYQYTGRSLNYSYEVKNGSYSYVLTTSTDRITLENSSYITILKNGKDIKELICKNNRNKEESINFDTKNEEEIIYQEGTYKVGIDIPEGEYKLIETDSDFGGFYRVYLNSGDKLGSIVTGGSFKRMTYVTVKKGQYLELSRCNAEKVN</sequence>
<evidence type="ECO:0000313" key="2">
    <source>
        <dbReference type="EMBL" id="STO37569.1"/>
    </source>
</evidence>
<feature type="chain" id="PRO_5017036066" evidence="1">
    <location>
        <begin position="21"/>
        <end position="221"/>
    </location>
</feature>